<evidence type="ECO:0000313" key="2">
    <source>
        <dbReference type="Proteomes" id="UP001060170"/>
    </source>
</evidence>
<sequence>MDAAHPCAGLGDAFAEKYLILDVRPFRPAKTSDGNSDDIQRSDPGWVQPSDEQIPALVLWEMDALPEFLRRCFLSPLH</sequence>
<proteinExistence type="predicted"/>
<reference evidence="2" key="2">
    <citation type="journal article" date="2018" name="Mol. Plant Microbe Interact.">
        <title>Genome sequence resources for the wheat stripe rust pathogen (Puccinia striiformis f. sp. tritici) and the barley stripe rust pathogen (Puccinia striiformis f. sp. hordei).</title>
        <authorList>
            <person name="Xia C."/>
            <person name="Wang M."/>
            <person name="Yin C."/>
            <person name="Cornejo O.E."/>
            <person name="Hulbert S.H."/>
            <person name="Chen X."/>
        </authorList>
    </citation>
    <scope>NUCLEOTIDE SEQUENCE [LARGE SCALE GENOMIC DNA]</scope>
    <source>
        <strain evidence="2">93-210</strain>
    </source>
</reference>
<accession>A0ACC0EYV1</accession>
<name>A0ACC0EYV1_9BASI</name>
<organism evidence="1 2">
    <name type="scientific">Puccinia striiformis f. sp. tritici</name>
    <dbReference type="NCBI Taxonomy" id="168172"/>
    <lineage>
        <taxon>Eukaryota</taxon>
        <taxon>Fungi</taxon>
        <taxon>Dikarya</taxon>
        <taxon>Basidiomycota</taxon>
        <taxon>Pucciniomycotina</taxon>
        <taxon>Pucciniomycetes</taxon>
        <taxon>Pucciniales</taxon>
        <taxon>Pucciniaceae</taxon>
        <taxon>Puccinia</taxon>
    </lineage>
</organism>
<gene>
    <name evidence="1" type="ORF">MJO28_000656</name>
</gene>
<evidence type="ECO:0000313" key="1">
    <source>
        <dbReference type="EMBL" id="KAI7962562.1"/>
    </source>
</evidence>
<comment type="caution">
    <text evidence="1">The sequence shown here is derived from an EMBL/GenBank/DDBJ whole genome shotgun (WGS) entry which is preliminary data.</text>
</comment>
<dbReference type="Proteomes" id="UP001060170">
    <property type="component" value="Chromosome 1"/>
</dbReference>
<keyword evidence="2" id="KW-1185">Reference proteome</keyword>
<protein>
    <submittedName>
        <fullName evidence="1">Uncharacterized protein</fullName>
    </submittedName>
</protein>
<dbReference type="EMBL" id="CM045865">
    <property type="protein sequence ID" value="KAI7962562.1"/>
    <property type="molecule type" value="Genomic_DNA"/>
</dbReference>
<reference evidence="2" key="1">
    <citation type="journal article" date="2018" name="BMC Genomics">
        <title>Genomic insights into host adaptation between the wheat stripe rust pathogen (Puccinia striiformis f. sp. tritici) and the barley stripe rust pathogen (Puccinia striiformis f. sp. hordei).</title>
        <authorList>
            <person name="Xia C."/>
            <person name="Wang M."/>
            <person name="Yin C."/>
            <person name="Cornejo O.E."/>
            <person name="Hulbert S.H."/>
            <person name="Chen X."/>
        </authorList>
    </citation>
    <scope>NUCLEOTIDE SEQUENCE [LARGE SCALE GENOMIC DNA]</scope>
    <source>
        <strain evidence="2">93-210</strain>
    </source>
</reference>
<reference evidence="1 2" key="3">
    <citation type="journal article" date="2022" name="Microbiol. Spectr.">
        <title>Folding features and dynamics of 3D genome architecture in plant fungal pathogens.</title>
        <authorList>
            <person name="Xia C."/>
        </authorList>
    </citation>
    <scope>NUCLEOTIDE SEQUENCE [LARGE SCALE GENOMIC DNA]</scope>
    <source>
        <strain evidence="1 2">93-210</strain>
    </source>
</reference>